<accession>A0AA41EEP9</accession>
<dbReference type="RefSeq" id="WP_146124420.1">
    <property type="nucleotide sequence ID" value="NZ_CADERF010000001.1"/>
</dbReference>
<organism evidence="1 2">
    <name type="scientific">Burkholderia ambifaria</name>
    <dbReference type="NCBI Taxonomy" id="152480"/>
    <lineage>
        <taxon>Bacteria</taxon>
        <taxon>Pseudomonadati</taxon>
        <taxon>Pseudomonadota</taxon>
        <taxon>Betaproteobacteria</taxon>
        <taxon>Burkholderiales</taxon>
        <taxon>Burkholderiaceae</taxon>
        <taxon>Burkholderia</taxon>
        <taxon>Burkholderia cepacia complex</taxon>
    </lineage>
</organism>
<reference evidence="1" key="1">
    <citation type="submission" date="2021-04" db="EMBL/GenBank/DDBJ databases">
        <title>A collection of bacterial strains from the Burkholderia cepacia Research Laboratory and Repository.</title>
        <authorList>
            <person name="Lipuma J."/>
            <person name="Spilker T."/>
        </authorList>
    </citation>
    <scope>NUCLEOTIDE SEQUENCE</scope>
    <source>
        <strain evidence="1">AU36012</strain>
    </source>
</reference>
<evidence type="ECO:0000313" key="1">
    <source>
        <dbReference type="EMBL" id="MBR8133511.1"/>
    </source>
</evidence>
<name>A0AA41EEP9_9BURK</name>
<dbReference type="Proteomes" id="UP000682266">
    <property type="component" value="Unassembled WGS sequence"/>
</dbReference>
<comment type="caution">
    <text evidence="1">The sequence shown here is derived from an EMBL/GenBank/DDBJ whole genome shotgun (WGS) entry which is preliminary data.</text>
</comment>
<protein>
    <submittedName>
        <fullName evidence="1">Uncharacterized protein</fullName>
    </submittedName>
</protein>
<evidence type="ECO:0000313" key="2">
    <source>
        <dbReference type="Proteomes" id="UP000682266"/>
    </source>
</evidence>
<dbReference type="EMBL" id="JAGSVG010000044">
    <property type="protein sequence ID" value="MBR8133511.1"/>
    <property type="molecule type" value="Genomic_DNA"/>
</dbReference>
<dbReference type="AlphaFoldDB" id="A0AA41EEP9"/>
<proteinExistence type="predicted"/>
<gene>
    <name evidence="1" type="ORF">KDW93_31950</name>
</gene>
<sequence length="93" mass="10389">MTSVPERENRKRGCDGLSESRHSMQIETFIVICNRVFPLLKPESYSVSGISDRKKYSPDAQTFGYLTRLIKRAIFASTPRAGAENAGGRPPLE</sequence>